<dbReference type="SUPFAM" id="SSF48452">
    <property type="entry name" value="TPR-like"/>
    <property type="match status" value="2"/>
</dbReference>
<keyword evidence="1" id="KW-0677">Repeat</keyword>
<gene>
    <name evidence="4" type="ORF">MKW98_027494</name>
</gene>
<keyword evidence="2 3" id="KW-0802">TPR repeat</keyword>
<sequence>MAAASLLLPSYPYFNRKNQEGLNLETPGGVQAPSHVHFRKQSIKLYVVPRRIITHVCGVRCFTSDSSLELGSSNKEDGVSVSSKPQSVSRFKTMLPGSSNSIDAMNDLERQLQEYFMKVKSLIKVGNLVGAIDLLRANYNAVKKQIDTGVKGIEQAAMLDVITLGFMAVGDLEYVEYLLEMLNEIVVTLKNEEPLLDSVLMHMGSMYTNLGKFEEAMLVYRRGLAILEGLFGKSSPYLVTPLLGMAKVYTSIRRASKAVEVYNRAITIIETSRGAESEDVVMPLLGLGNLLIKEGKAADAQHSFGRILRIYTDLYGESDGRVGVAMCSLAHALCAKGDIDEAIRLYRNGIKVINDSKFLALDDELVEKMRIDLAELLHVAGREDEGRQLLGECLLITEKYKGNEHPNLVTHLINLATSYSRSKNFTEAERLLRSALQIMRKTVELNELNEQSISIPMLHLAVTLYHLRQDDEAEHLALEVVLIREEAFGKDSLLVGEALDCLISVQSRLGKDDEKVLGLLNRVLSIQEKELGYDSEEVMLTLKKVVFYLNKMGRKDEKLLLQRRLSMLRTRYKQIPY</sequence>
<dbReference type="AlphaFoldDB" id="A0AAD4RWT8"/>
<reference evidence="4" key="1">
    <citation type="submission" date="2022-04" db="EMBL/GenBank/DDBJ databases">
        <title>A functionally conserved STORR gene fusion in Papaver species that diverged 16.8 million years ago.</title>
        <authorList>
            <person name="Catania T."/>
        </authorList>
    </citation>
    <scope>NUCLEOTIDE SEQUENCE</scope>
    <source>
        <strain evidence="4">S-188037</strain>
    </source>
</reference>
<keyword evidence="5" id="KW-1185">Reference proteome</keyword>
<dbReference type="InterPro" id="IPR019734">
    <property type="entry name" value="TPR_rpt"/>
</dbReference>
<dbReference type="Gene3D" id="1.25.40.10">
    <property type="entry name" value="Tetratricopeptide repeat domain"/>
    <property type="match status" value="2"/>
</dbReference>
<dbReference type="Proteomes" id="UP001202328">
    <property type="component" value="Unassembled WGS sequence"/>
</dbReference>
<dbReference type="InterPro" id="IPR011990">
    <property type="entry name" value="TPR-like_helical_dom_sf"/>
</dbReference>
<evidence type="ECO:0000256" key="1">
    <source>
        <dbReference type="ARBA" id="ARBA00022737"/>
    </source>
</evidence>
<organism evidence="4 5">
    <name type="scientific">Papaver atlanticum</name>
    <dbReference type="NCBI Taxonomy" id="357466"/>
    <lineage>
        <taxon>Eukaryota</taxon>
        <taxon>Viridiplantae</taxon>
        <taxon>Streptophyta</taxon>
        <taxon>Embryophyta</taxon>
        <taxon>Tracheophyta</taxon>
        <taxon>Spermatophyta</taxon>
        <taxon>Magnoliopsida</taxon>
        <taxon>Ranunculales</taxon>
        <taxon>Papaveraceae</taxon>
        <taxon>Papaveroideae</taxon>
        <taxon>Papaver</taxon>
    </lineage>
</organism>
<dbReference type="EMBL" id="JAJJMB010017748">
    <property type="protein sequence ID" value="KAI3835582.1"/>
    <property type="molecule type" value="Genomic_DNA"/>
</dbReference>
<evidence type="ECO:0008006" key="6">
    <source>
        <dbReference type="Google" id="ProtNLM"/>
    </source>
</evidence>
<dbReference type="PANTHER" id="PTHR45641:SF19">
    <property type="entry name" value="NEPHROCYSTIN-3"/>
    <property type="match status" value="1"/>
</dbReference>
<dbReference type="Pfam" id="PF13424">
    <property type="entry name" value="TPR_12"/>
    <property type="match status" value="3"/>
</dbReference>
<comment type="caution">
    <text evidence="4">The sequence shown here is derived from an EMBL/GenBank/DDBJ whole genome shotgun (WGS) entry which is preliminary data.</text>
</comment>
<dbReference type="PROSITE" id="PS50005">
    <property type="entry name" value="TPR"/>
    <property type="match status" value="1"/>
</dbReference>
<evidence type="ECO:0000313" key="5">
    <source>
        <dbReference type="Proteomes" id="UP001202328"/>
    </source>
</evidence>
<dbReference type="PANTHER" id="PTHR45641">
    <property type="entry name" value="TETRATRICOPEPTIDE REPEAT PROTEIN (AFU_ORTHOLOGUE AFUA_6G03870)"/>
    <property type="match status" value="1"/>
</dbReference>
<dbReference type="GO" id="GO:0009507">
    <property type="term" value="C:chloroplast"/>
    <property type="evidence" value="ECO:0007669"/>
    <property type="project" value="TreeGrafter"/>
</dbReference>
<feature type="repeat" description="TPR" evidence="3">
    <location>
        <begin position="197"/>
        <end position="230"/>
    </location>
</feature>
<protein>
    <recommendedName>
        <fullName evidence="6">Nephrocystin-3</fullName>
    </recommendedName>
</protein>
<evidence type="ECO:0000313" key="4">
    <source>
        <dbReference type="EMBL" id="KAI3835582.1"/>
    </source>
</evidence>
<accession>A0AAD4RWT8</accession>
<dbReference type="Pfam" id="PF13374">
    <property type="entry name" value="TPR_10"/>
    <property type="match status" value="1"/>
</dbReference>
<proteinExistence type="predicted"/>
<evidence type="ECO:0000256" key="2">
    <source>
        <dbReference type="ARBA" id="ARBA00022803"/>
    </source>
</evidence>
<dbReference type="SMART" id="SM00028">
    <property type="entry name" value="TPR"/>
    <property type="match status" value="5"/>
</dbReference>
<evidence type="ECO:0000256" key="3">
    <source>
        <dbReference type="PROSITE-ProRule" id="PRU00339"/>
    </source>
</evidence>
<name>A0AAD4RWT8_9MAGN</name>
<dbReference type="GO" id="GO:0009658">
    <property type="term" value="P:chloroplast organization"/>
    <property type="evidence" value="ECO:0007669"/>
    <property type="project" value="TreeGrafter"/>
</dbReference>